<dbReference type="GO" id="GO:0005524">
    <property type="term" value="F:ATP binding"/>
    <property type="evidence" value="ECO:0007669"/>
    <property type="project" value="UniProtKB-UniRule"/>
</dbReference>
<dbReference type="InterPro" id="IPR014746">
    <property type="entry name" value="Gln_synth/guanido_kin_cat_dom"/>
</dbReference>
<evidence type="ECO:0000313" key="11">
    <source>
        <dbReference type="EMBL" id="OWF51059.1"/>
    </source>
</evidence>
<accession>A0A210QQS8</accession>
<keyword evidence="2 7" id="KW-0808">Transferase</keyword>
<dbReference type="Gene3D" id="1.10.135.10">
    <property type="entry name" value="ATP:guanido phosphotransferase, N-terminal domain"/>
    <property type="match status" value="1"/>
</dbReference>
<evidence type="ECO:0000256" key="8">
    <source>
        <dbReference type="RuleBase" id="RU000505"/>
    </source>
</evidence>
<dbReference type="OrthoDB" id="430219at2759"/>
<dbReference type="Proteomes" id="UP000242188">
    <property type="component" value="Unassembled WGS sequence"/>
</dbReference>
<dbReference type="GO" id="GO:0004054">
    <property type="term" value="F:arginine kinase activity"/>
    <property type="evidence" value="ECO:0007669"/>
    <property type="project" value="UniProtKB-ARBA"/>
</dbReference>
<proteinExistence type="inferred from homology"/>
<dbReference type="Pfam" id="PF00217">
    <property type="entry name" value="ATP-gua_Ptrans"/>
    <property type="match status" value="1"/>
</dbReference>
<protein>
    <submittedName>
        <fullName evidence="11">Arginine kinase</fullName>
    </submittedName>
</protein>
<feature type="binding site" evidence="7">
    <location>
        <position position="180"/>
    </location>
    <ligand>
        <name>ATP</name>
        <dbReference type="ChEBI" id="CHEBI:30616"/>
    </ligand>
</feature>
<dbReference type="Gene3D" id="3.30.590.10">
    <property type="entry name" value="Glutamine synthetase/guanido kinase, catalytic domain"/>
    <property type="match status" value="1"/>
</dbReference>
<evidence type="ECO:0000256" key="7">
    <source>
        <dbReference type="PROSITE-ProRule" id="PRU00843"/>
    </source>
</evidence>
<comment type="caution">
    <text evidence="11">The sequence shown here is derived from an EMBL/GenBank/DDBJ whole genome shotgun (WGS) entry which is preliminary data.</text>
</comment>
<dbReference type="GO" id="GO:0046314">
    <property type="term" value="P:phosphocreatine biosynthetic process"/>
    <property type="evidence" value="ECO:0007669"/>
    <property type="project" value="InterPro"/>
</dbReference>
<keyword evidence="12" id="KW-1185">Reference proteome</keyword>
<dbReference type="SUPFAM" id="SSF55931">
    <property type="entry name" value="Glutamine synthetase/guanido kinase"/>
    <property type="match status" value="1"/>
</dbReference>
<feature type="binding site" evidence="7">
    <location>
        <position position="224"/>
    </location>
    <ligand>
        <name>ATP</name>
        <dbReference type="ChEBI" id="CHEBI:30616"/>
    </ligand>
</feature>
<evidence type="ECO:0000256" key="3">
    <source>
        <dbReference type="ARBA" id="ARBA00022741"/>
    </source>
</evidence>
<evidence type="ECO:0000259" key="9">
    <source>
        <dbReference type="PROSITE" id="PS51509"/>
    </source>
</evidence>
<feature type="binding site" evidence="7">
    <location>
        <begin position="305"/>
        <end position="310"/>
    </location>
    <ligand>
        <name>ATP</name>
        <dbReference type="ChEBI" id="CHEBI:30616"/>
    </ligand>
</feature>
<keyword evidence="5 7" id="KW-0067">ATP-binding</keyword>
<dbReference type="InterPro" id="IPR022414">
    <property type="entry name" value="ATP-guanido_PTrfase_cat"/>
</dbReference>
<dbReference type="FunFam" id="3.30.590.10:FF:000006">
    <property type="entry name" value="Arginine kinase 1"/>
    <property type="match status" value="1"/>
</dbReference>
<comment type="similarity">
    <text evidence="1 6 8">Belongs to the ATP:guanido phosphotransferase family.</text>
</comment>
<dbReference type="AlphaFoldDB" id="A0A210QQS8"/>
<feature type="domain" description="Phosphagen kinase C-terminal" evidence="10">
    <location>
        <begin position="114"/>
        <end position="352"/>
    </location>
</feature>
<keyword evidence="4 7" id="KW-0418">Kinase</keyword>
<feature type="domain" description="Phosphagen kinase N-terminal" evidence="9">
    <location>
        <begin position="1"/>
        <end position="86"/>
    </location>
</feature>
<dbReference type="GO" id="GO:0004111">
    <property type="term" value="F:creatine kinase activity"/>
    <property type="evidence" value="ECO:0007669"/>
    <property type="project" value="InterPro"/>
</dbReference>
<dbReference type="InterPro" id="IPR036802">
    <property type="entry name" value="ATP-guanido_PTrfase_N_sf"/>
</dbReference>
<organism evidence="11 12">
    <name type="scientific">Mizuhopecten yessoensis</name>
    <name type="common">Japanese scallop</name>
    <name type="synonym">Patinopecten yessoensis</name>
    <dbReference type="NCBI Taxonomy" id="6573"/>
    <lineage>
        <taxon>Eukaryota</taxon>
        <taxon>Metazoa</taxon>
        <taxon>Spiralia</taxon>
        <taxon>Lophotrochozoa</taxon>
        <taxon>Mollusca</taxon>
        <taxon>Bivalvia</taxon>
        <taxon>Autobranchia</taxon>
        <taxon>Pteriomorphia</taxon>
        <taxon>Pectinida</taxon>
        <taxon>Pectinoidea</taxon>
        <taxon>Pectinidae</taxon>
        <taxon>Mizuhopecten</taxon>
    </lineage>
</organism>
<name>A0A210QQS8_MIZYE</name>
<evidence type="ECO:0000256" key="6">
    <source>
        <dbReference type="PROSITE-ProRule" id="PRU00842"/>
    </source>
</evidence>
<dbReference type="PANTHER" id="PTHR11547:SF38">
    <property type="entry name" value="ARGININE KINASE 1-RELATED"/>
    <property type="match status" value="1"/>
</dbReference>
<dbReference type="SUPFAM" id="SSF48034">
    <property type="entry name" value="Guanido kinase N-terminal domain"/>
    <property type="match status" value="1"/>
</dbReference>
<dbReference type="Pfam" id="PF02807">
    <property type="entry name" value="ATP-gua_PtransN"/>
    <property type="match status" value="1"/>
</dbReference>
<reference evidence="11 12" key="1">
    <citation type="journal article" date="2017" name="Nat. Ecol. Evol.">
        <title>Scallop genome provides insights into evolution of bilaterian karyotype and development.</title>
        <authorList>
            <person name="Wang S."/>
            <person name="Zhang J."/>
            <person name="Jiao W."/>
            <person name="Li J."/>
            <person name="Xun X."/>
            <person name="Sun Y."/>
            <person name="Guo X."/>
            <person name="Huan P."/>
            <person name="Dong B."/>
            <person name="Zhang L."/>
            <person name="Hu X."/>
            <person name="Sun X."/>
            <person name="Wang J."/>
            <person name="Zhao C."/>
            <person name="Wang Y."/>
            <person name="Wang D."/>
            <person name="Huang X."/>
            <person name="Wang R."/>
            <person name="Lv J."/>
            <person name="Li Y."/>
            <person name="Zhang Z."/>
            <person name="Liu B."/>
            <person name="Lu W."/>
            <person name="Hui Y."/>
            <person name="Liang J."/>
            <person name="Zhou Z."/>
            <person name="Hou R."/>
            <person name="Li X."/>
            <person name="Liu Y."/>
            <person name="Li H."/>
            <person name="Ning X."/>
            <person name="Lin Y."/>
            <person name="Zhao L."/>
            <person name="Xing Q."/>
            <person name="Dou J."/>
            <person name="Li Y."/>
            <person name="Mao J."/>
            <person name="Guo H."/>
            <person name="Dou H."/>
            <person name="Li T."/>
            <person name="Mu C."/>
            <person name="Jiang W."/>
            <person name="Fu Q."/>
            <person name="Fu X."/>
            <person name="Miao Y."/>
            <person name="Liu J."/>
            <person name="Yu Q."/>
            <person name="Li R."/>
            <person name="Liao H."/>
            <person name="Li X."/>
            <person name="Kong Y."/>
            <person name="Jiang Z."/>
            <person name="Chourrout D."/>
            <person name="Li R."/>
            <person name="Bao Z."/>
        </authorList>
    </citation>
    <scope>NUCLEOTIDE SEQUENCE [LARGE SCALE GENOMIC DNA]</scope>
    <source>
        <strain evidence="11 12">PY_sf001</strain>
    </source>
</reference>
<dbReference type="PROSITE" id="PS51509">
    <property type="entry name" value="PHOSPHAGEN_KINASE_N"/>
    <property type="match status" value="1"/>
</dbReference>
<sequence length="358" mass="40746">MPTMSVEEHWNRLKHAKSTSFLKRNMTDLIFRELKDRVTYFNGTLVDCIKGGCINLDSGCGMYASDPEAYDVFWEIFHPVIKDYHKVDKVAHPNPDFGDINNLGFGDLDPTKKYISSTRVRLGRSQAGFPFHPTAKLKDRKELESRAKAALDTLSGELKGSYYSLSEMSEDKQIELTEGHFLYLQGNRFLGDANVYDDWPVGRGIFYNPSRTFLVWVNEEDHLRFISMQEGSDLGTVYRRLVTAMKSLEERSSLKFAHHPNLGFLGYCPTNLGTTLRASVHIKIPCLASKPYFHDFLEKHHLQVRGVNGVHTEMTGDIYDISNKRRLGLTEIEAVREMIRGVGAVLAEEQRLDGSLMV</sequence>
<evidence type="ECO:0000256" key="1">
    <source>
        <dbReference type="ARBA" id="ARBA00006798"/>
    </source>
</evidence>
<keyword evidence="3 7" id="KW-0547">Nucleotide-binding</keyword>
<dbReference type="GO" id="GO:0005615">
    <property type="term" value="C:extracellular space"/>
    <property type="evidence" value="ECO:0007669"/>
    <property type="project" value="TreeGrafter"/>
</dbReference>
<evidence type="ECO:0000256" key="2">
    <source>
        <dbReference type="ARBA" id="ARBA00022679"/>
    </source>
</evidence>
<gene>
    <name evidence="11" type="ORF">KP79_PYT13270</name>
</gene>
<dbReference type="InterPro" id="IPR022415">
    <property type="entry name" value="ATP-guanido_PTrfase_AS"/>
</dbReference>
<dbReference type="InterPro" id="IPR000749">
    <property type="entry name" value="ATP-guanido_PTrfase"/>
</dbReference>
<feature type="binding site" evidence="7">
    <location>
        <begin position="277"/>
        <end position="281"/>
    </location>
    <ligand>
        <name>ATP</name>
        <dbReference type="ChEBI" id="CHEBI:30616"/>
    </ligand>
</feature>
<dbReference type="FunFam" id="1.10.135.10:FF:000003">
    <property type="entry name" value="Three-domain arginine kinase"/>
    <property type="match status" value="1"/>
</dbReference>
<feature type="binding site" evidence="7">
    <location>
        <begin position="117"/>
        <end position="121"/>
    </location>
    <ligand>
        <name>ATP</name>
        <dbReference type="ChEBI" id="CHEBI:30616"/>
    </ligand>
</feature>
<dbReference type="PROSITE" id="PS51510">
    <property type="entry name" value="PHOSPHAGEN_KINASE_C"/>
    <property type="match status" value="1"/>
</dbReference>
<dbReference type="InterPro" id="IPR022413">
    <property type="entry name" value="ATP-guanido_PTrfase_N"/>
</dbReference>
<evidence type="ECO:0000313" key="12">
    <source>
        <dbReference type="Proteomes" id="UP000242188"/>
    </source>
</evidence>
<evidence type="ECO:0000259" key="10">
    <source>
        <dbReference type="PROSITE" id="PS51510"/>
    </source>
</evidence>
<dbReference type="PROSITE" id="PS00112">
    <property type="entry name" value="PHOSPHAGEN_KINASE"/>
    <property type="match status" value="1"/>
</dbReference>
<dbReference type="STRING" id="6573.A0A210QQS8"/>
<dbReference type="EMBL" id="NEDP02002392">
    <property type="protein sequence ID" value="OWF51059.1"/>
    <property type="molecule type" value="Genomic_DNA"/>
</dbReference>
<evidence type="ECO:0000256" key="4">
    <source>
        <dbReference type="ARBA" id="ARBA00022777"/>
    </source>
</evidence>
<evidence type="ECO:0000256" key="5">
    <source>
        <dbReference type="ARBA" id="ARBA00022840"/>
    </source>
</evidence>
<dbReference type="PANTHER" id="PTHR11547">
    <property type="entry name" value="ARGININE OR CREATINE KINASE"/>
    <property type="match status" value="1"/>
</dbReference>